<evidence type="ECO:0000256" key="1">
    <source>
        <dbReference type="SAM" id="MobiDB-lite"/>
    </source>
</evidence>
<feature type="compositionally biased region" description="Basic residues" evidence="1">
    <location>
        <begin position="7"/>
        <end position="19"/>
    </location>
</feature>
<dbReference type="AlphaFoldDB" id="A0AAV4IWQ1"/>
<evidence type="ECO:0000313" key="2">
    <source>
        <dbReference type="EMBL" id="GFS13436.1"/>
    </source>
</evidence>
<dbReference type="EMBL" id="BMAT01009771">
    <property type="protein sequence ID" value="GFS13436.1"/>
    <property type="molecule type" value="Genomic_DNA"/>
</dbReference>
<accession>A0AAV4IWQ1</accession>
<sequence>MGLFQRAQKRAPQRPRQKGKSALLVTFPSVDGVVRKVSRGKPKTTLLGAKLCSQGVVSLSTTPCTDSPNMTVNKPRPLTHMLIICTKPRLVTYTSSPYLHKATPPYTNSSNLHKTTLSGTSSPPLHLVMLP</sequence>
<evidence type="ECO:0000313" key="3">
    <source>
        <dbReference type="Proteomes" id="UP000762676"/>
    </source>
</evidence>
<feature type="region of interest" description="Disordered" evidence="1">
    <location>
        <begin position="1"/>
        <end position="20"/>
    </location>
</feature>
<keyword evidence="3" id="KW-1185">Reference proteome</keyword>
<organism evidence="2 3">
    <name type="scientific">Elysia marginata</name>
    <dbReference type="NCBI Taxonomy" id="1093978"/>
    <lineage>
        <taxon>Eukaryota</taxon>
        <taxon>Metazoa</taxon>
        <taxon>Spiralia</taxon>
        <taxon>Lophotrochozoa</taxon>
        <taxon>Mollusca</taxon>
        <taxon>Gastropoda</taxon>
        <taxon>Heterobranchia</taxon>
        <taxon>Euthyneura</taxon>
        <taxon>Panpulmonata</taxon>
        <taxon>Sacoglossa</taxon>
        <taxon>Placobranchoidea</taxon>
        <taxon>Plakobranchidae</taxon>
        <taxon>Elysia</taxon>
    </lineage>
</organism>
<protein>
    <submittedName>
        <fullName evidence="2">Uncharacterized protein</fullName>
    </submittedName>
</protein>
<gene>
    <name evidence="2" type="ORF">ElyMa_004884200</name>
</gene>
<name>A0AAV4IWQ1_9GAST</name>
<proteinExistence type="predicted"/>
<reference evidence="2 3" key="1">
    <citation type="journal article" date="2021" name="Elife">
        <title>Chloroplast acquisition without the gene transfer in kleptoplastic sea slugs, Plakobranchus ocellatus.</title>
        <authorList>
            <person name="Maeda T."/>
            <person name="Takahashi S."/>
            <person name="Yoshida T."/>
            <person name="Shimamura S."/>
            <person name="Takaki Y."/>
            <person name="Nagai Y."/>
            <person name="Toyoda A."/>
            <person name="Suzuki Y."/>
            <person name="Arimoto A."/>
            <person name="Ishii H."/>
            <person name="Satoh N."/>
            <person name="Nishiyama T."/>
            <person name="Hasebe M."/>
            <person name="Maruyama T."/>
            <person name="Minagawa J."/>
            <person name="Obokata J."/>
            <person name="Shigenobu S."/>
        </authorList>
    </citation>
    <scope>NUCLEOTIDE SEQUENCE [LARGE SCALE GENOMIC DNA]</scope>
</reference>
<comment type="caution">
    <text evidence="2">The sequence shown here is derived from an EMBL/GenBank/DDBJ whole genome shotgun (WGS) entry which is preliminary data.</text>
</comment>
<dbReference type="Proteomes" id="UP000762676">
    <property type="component" value="Unassembled WGS sequence"/>
</dbReference>